<dbReference type="FunCoup" id="H2ZIN9">
    <property type="interactions" value="1"/>
</dbReference>
<dbReference type="InterPro" id="IPR016169">
    <property type="entry name" value="FAD-bd_PCMH_sub2"/>
</dbReference>
<evidence type="ECO:0000256" key="1">
    <source>
        <dbReference type="ARBA" id="ARBA00004167"/>
    </source>
</evidence>
<keyword evidence="3 8" id="KW-0812">Transmembrane</keyword>
<organism evidence="10 11">
    <name type="scientific">Ciona savignyi</name>
    <name type="common">Pacific transparent sea squirt</name>
    <dbReference type="NCBI Taxonomy" id="51511"/>
    <lineage>
        <taxon>Eukaryota</taxon>
        <taxon>Metazoa</taxon>
        <taxon>Chordata</taxon>
        <taxon>Tunicata</taxon>
        <taxon>Ascidiacea</taxon>
        <taxon>Phlebobranchia</taxon>
        <taxon>Cionidae</taxon>
        <taxon>Ciona</taxon>
    </lineage>
</organism>
<evidence type="ECO:0000256" key="3">
    <source>
        <dbReference type="ARBA" id="ARBA00022692"/>
    </source>
</evidence>
<dbReference type="GO" id="GO:0050614">
    <property type="term" value="F:Delta24-sterol reductase activity"/>
    <property type="evidence" value="ECO:0007669"/>
    <property type="project" value="UniProtKB-EC"/>
</dbReference>
<comment type="catalytic activity">
    <reaction evidence="7">
        <text>5alpha-cholest-8-en-3beta-ol + NADP(+) = zymosterol + NADPH + H(+)</text>
        <dbReference type="Rhea" id="RHEA:36399"/>
        <dbReference type="ChEBI" id="CHEBI:15378"/>
        <dbReference type="ChEBI" id="CHEBI:16608"/>
        <dbReference type="ChEBI" id="CHEBI:18252"/>
        <dbReference type="ChEBI" id="CHEBI:57783"/>
        <dbReference type="ChEBI" id="CHEBI:58349"/>
        <dbReference type="EC" id="1.3.1.72"/>
    </reaction>
    <physiologicalReaction direction="right-to-left" evidence="7">
        <dbReference type="Rhea" id="RHEA:36401"/>
    </physiologicalReaction>
</comment>
<dbReference type="Gene3D" id="3.30.465.10">
    <property type="match status" value="1"/>
</dbReference>
<accession>H2ZIN9</accession>
<dbReference type="InParanoid" id="H2ZIN9"/>
<dbReference type="EC" id="1.3.1.72" evidence="2"/>
<dbReference type="GO" id="GO:0000139">
    <property type="term" value="C:Golgi membrane"/>
    <property type="evidence" value="ECO:0007669"/>
    <property type="project" value="UniProtKB-SubCell"/>
</dbReference>
<evidence type="ECO:0000256" key="5">
    <source>
        <dbReference type="ARBA" id="ARBA00023136"/>
    </source>
</evidence>
<evidence type="ECO:0000259" key="9">
    <source>
        <dbReference type="PROSITE" id="PS51387"/>
    </source>
</evidence>
<evidence type="ECO:0000256" key="7">
    <source>
        <dbReference type="ARBA" id="ARBA00052927"/>
    </source>
</evidence>
<reference evidence="10" key="3">
    <citation type="submission" date="2025-09" db="UniProtKB">
        <authorList>
            <consortium name="Ensembl"/>
        </authorList>
    </citation>
    <scope>IDENTIFICATION</scope>
</reference>
<dbReference type="InterPro" id="IPR036318">
    <property type="entry name" value="FAD-bd_PCMH-like_sf"/>
</dbReference>
<dbReference type="Proteomes" id="UP000007875">
    <property type="component" value="Unassembled WGS sequence"/>
</dbReference>
<keyword evidence="4 8" id="KW-1133">Transmembrane helix</keyword>
<reference evidence="10" key="2">
    <citation type="submission" date="2025-08" db="UniProtKB">
        <authorList>
            <consortium name="Ensembl"/>
        </authorList>
    </citation>
    <scope>IDENTIFICATION</scope>
</reference>
<comment type="subcellular location">
    <subcellularLocation>
        <location evidence="1">Membrane</location>
        <topology evidence="1">Single-pass membrane protein</topology>
    </subcellularLocation>
</comment>
<evidence type="ECO:0000313" key="10">
    <source>
        <dbReference type="Ensembl" id="ENSCSAVP00000017455.1"/>
    </source>
</evidence>
<dbReference type="GeneTree" id="ENSGT00390000008338"/>
<evidence type="ECO:0000256" key="6">
    <source>
        <dbReference type="ARBA" id="ARBA00051033"/>
    </source>
</evidence>
<sequence>MQSCFRKMLIKQKLIRWLEDHRGVVIVLFCLPASFIFDICLRLRNGIIRFLFSAPHQHDERVRAVQGAVQKWNKLPQMEKRPMCTSRPNWLSLSTKFFQKNKCHQIPVSLFDILHLDKERMLIRLEPMVSVRDVTKYLIQRGYTLAVTLEIGDATCGGLALAVGMTTYSHKVGLYQEAVASYDVVLADGSLVHATSKNEHRDLFACLPWSHGTLGFLVALELKIIKVKPYVHLQYIPVKGKKNYCDKMRLLSGALDKDAKTPDYLEATVFSKDEAVVMVGNFSNADQPGDKNKINNVTRWYKPWFYKHVETFLRAGGGDELIPLEQYLLRHNRAIFWVVKSMIPFGNHPLFRWLLGWLCPPKPGFLKYTTTPGIRAMTFTKQVFQDIVLPITVLEKSIDITEQLFDTYPILIYPCRIYDHGANSGQLRPPKPDQMCPGADFGMFYDLGVYGVPGKVKRRERYDAVEAMRTMEAFIRENGGYSFLYADIFMAESEFREMFDLTLYEHCRVKYGANGAFPHLYDKVK</sequence>
<dbReference type="eggNOG" id="KOG1262">
    <property type="taxonomic scope" value="Eukaryota"/>
</dbReference>
<evidence type="ECO:0000313" key="11">
    <source>
        <dbReference type="Proteomes" id="UP000007875"/>
    </source>
</evidence>
<protein>
    <recommendedName>
        <fullName evidence="2">Delta(24)-sterol reductase</fullName>
        <ecNumber evidence="2">1.3.1.72</ecNumber>
    </recommendedName>
</protein>
<feature type="domain" description="FAD-binding PCMH-type" evidence="9">
    <location>
        <begin position="43"/>
        <end position="227"/>
    </location>
</feature>
<keyword evidence="5 8" id="KW-0472">Membrane</keyword>
<dbReference type="InterPro" id="IPR006094">
    <property type="entry name" value="Oxid_FAD_bind_N"/>
</dbReference>
<dbReference type="GO" id="GO:0005789">
    <property type="term" value="C:endoplasmic reticulum membrane"/>
    <property type="evidence" value="ECO:0007669"/>
    <property type="project" value="UniProtKB-SubCell"/>
</dbReference>
<dbReference type="Pfam" id="PF01565">
    <property type="entry name" value="FAD_binding_4"/>
    <property type="match status" value="1"/>
</dbReference>
<evidence type="ECO:0000256" key="4">
    <source>
        <dbReference type="ARBA" id="ARBA00022989"/>
    </source>
</evidence>
<proteinExistence type="predicted"/>
<dbReference type="GO" id="GO:0071949">
    <property type="term" value="F:FAD binding"/>
    <property type="evidence" value="ECO:0007669"/>
    <property type="project" value="InterPro"/>
</dbReference>
<keyword evidence="11" id="KW-1185">Reference proteome</keyword>
<dbReference type="SUPFAM" id="SSF56176">
    <property type="entry name" value="FAD-binding/transporter-associated domain-like"/>
    <property type="match status" value="1"/>
</dbReference>
<dbReference type="PANTHER" id="PTHR10801:SF2">
    <property type="entry name" value="FAD-BINDING PCMH-TYPE DOMAIN-CONTAINING PROTEIN"/>
    <property type="match status" value="1"/>
</dbReference>
<dbReference type="STRING" id="51511.ENSCSAVP00000017455"/>
<evidence type="ECO:0000256" key="2">
    <source>
        <dbReference type="ARBA" id="ARBA00012405"/>
    </source>
</evidence>
<reference evidence="11" key="1">
    <citation type="submission" date="2003-08" db="EMBL/GenBank/DDBJ databases">
        <authorList>
            <person name="Birren B."/>
            <person name="Nusbaum C."/>
            <person name="Abebe A."/>
            <person name="Abouelleil A."/>
            <person name="Adekoya E."/>
            <person name="Ait-zahra M."/>
            <person name="Allen N."/>
            <person name="Allen T."/>
            <person name="An P."/>
            <person name="Anderson M."/>
            <person name="Anderson S."/>
            <person name="Arachchi H."/>
            <person name="Armbruster J."/>
            <person name="Bachantsang P."/>
            <person name="Baldwin J."/>
            <person name="Barry A."/>
            <person name="Bayul T."/>
            <person name="Blitshsteyn B."/>
            <person name="Bloom T."/>
            <person name="Blye J."/>
            <person name="Boguslavskiy L."/>
            <person name="Borowsky M."/>
            <person name="Boukhgalter B."/>
            <person name="Brunache A."/>
            <person name="Butler J."/>
            <person name="Calixte N."/>
            <person name="Calvo S."/>
            <person name="Camarata J."/>
            <person name="Campo K."/>
            <person name="Chang J."/>
            <person name="Cheshatsang Y."/>
            <person name="Citroen M."/>
            <person name="Collymore A."/>
            <person name="Considine T."/>
            <person name="Cook A."/>
            <person name="Cooke P."/>
            <person name="Corum B."/>
            <person name="Cuomo C."/>
            <person name="David R."/>
            <person name="Dawoe T."/>
            <person name="Degray S."/>
            <person name="Dodge S."/>
            <person name="Dooley K."/>
            <person name="Dorje P."/>
            <person name="Dorjee K."/>
            <person name="Dorris L."/>
            <person name="Duffey N."/>
            <person name="Dupes A."/>
            <person name="Elkins T."/>
            <person name="Engels R."/>
            <person name="Erickson J."/>
            <person name="Farina A."/>
            <person name="Faro S."/>
            <person name="Ferreira P."/>
            <person name="Fischer H."/>
            <person name="Fitzgerald M."/>
            <person name="Foley K."/>
            <person name="Gage D."/>
            <person name="Galagan J."/>
            <person name="Gearin G."/>
            <person name="Gnerre S."/>
            <person name="Gnirke A."/>
            <person name="Goyette A."/>
            <person name="Graham J."/>
            <person name="Grandbois E."/>
            <person name="Gyaltsen K."/>
            <person name="Hafez N."/>
            <person name="Hagopian D."/>
            <person name="Hagos B."/>
            <person name="Hall J."/>
            <person name="Hatcher B."/>
            <person name="Heller A."/>
            <person name="Higgins H."/>
            <person name="Honan T."/>
            <person name="Horn A."/>
            <person name="Houde N."/>
            <person name="Hughes L."/>
            <person name="Hulme W."/>
            <person name="Husby E."/>
            <person name="Iliev I."/>
            <person name="Jaffe D."/>
            <person name="Jones C."/>
            <person name="Kamal M."/>
            <person name="Kamat A."/>
            <person name="Kamvysselis M."/>
            <person name="Karlsson E."/>
            <person name="Kells C."/>
            <person name="Kieu A."/>
            <person name="Kisner P."/>
            <person name="Kodira C."/>
            <person name="Kulbokas E."/>
            <person name="Labutti K."/>
            <person name="Lama D."/>
            <person name="Landers T."/>
            <person name="Leger J."/>
            <person name="Levine S."/>
            <person name="Lewis D."/>
            <person name="Lewis T."/>
            <person name="Lindblad-toh K."/>
            <person name="Liu X."/>
            <person name="Lokyitsang T."/>
            <person name="Lokyitsang Y."/>
            <person name="Lucien O."/>
            <person name="Lui A."/>
            <person name="Ma L.J."/>
            <person name="Mabbitt R."/>
            <person name="Macdonald J."/>
            <person name="Maclean C."/>
            <person name="Major J."/>
            <person name="Manning J."/>
            <person name="Marabella R."/>
            <person name="Maru K."/>
            <person name="Matthews C."/>
            <person name="Mauceli E."/>
            <person name="Mccarthy M."/>
            <person name="Mcdonough S."/>
            <person name="Mcghee T."/>
            <person name="Meldrim J."/>
            <person name="Meneus L."/>
            <person name="Mesirov J."/>
            <person name="Mihalev A."/>
            <person name="Mihova T."/>
            <person name="Mikkelsen T."/>
            <person name="Mlenga V."/>
            <person name="Moru K."/>
            <person name="Mozes J."/>
            <person name="Mulrain L."/>
            <person name="Munson G."/>
            <person name="Naylor J."/>
            <person name="Newes C."/>
            <person name="Nguyen C."/>
            <person name="Nguyen N."/>
            <person name="Nguyen T."/>
            <person name="Nicol R."/>
            <person name="Nielsen C."/>
            <person name="Nizzari M."/>
            <person name="Norbu C."/>
            <person name="Norbu N."/>
            <person name="O'donnell P."/>
            <person name="Okoawo O."/>
            <person name="O'leary S."/>
            <person name="Omotosho B."/>
            <person name="O'neill K."/>
            <person name="Osman S."/>
            <person name="Parker S."/>
            <person name="Perrin D."/>
            <person name="Phunkhang P."/>
            <person name="Piqani B."/>
            <person name="Purcell S."/>
            <person name="Rachupka T."/>
            <person name="Ramasamy U."/>
            <person name="Rameau R."/>
            <person name="Ray V."/>
            <person name="Raymond C."/>
            <person name="Retta R."/>
            <person name="Richardson S."/>
            <person name="Rise C."/>
            <person name="Rodriguez J."/>
            <person name="Rogers J."/>
            <person name="Rogov P."/>
            <person name="Rutman M."/>
            <person name="Schupbach R."/>
            <person name="Seaman C."/>
            <person name="Settipalli S."/>
            <person name="Sharpe T."/>
            <person name="Sheridan J."/>
            <person name="Sherpa N."/>
            <person name="Shi J."/>
            <person name="Smirnov S."/>
            <person name="Smith C."/>
            <person name="Sougnez C."/>
            <person name="Spencer B."/>
            <person name="Stalker J."/>
            <person name="Stange-thomann N."/>
            <person name="Stavropoulos S."/>
            <person name="Stetson K."/>
            <person name="Stone C."/>
            <person name="Stone S."/>
            <person name="Stubbs M."/>
            <person name="Talamas J."/>
            <person name="Tchuinga P."/>
            <person name="Tenzing P."/>
            <person name="Tesfaye S."/>
            <person name="Theodore J."/>
            <person name="Thoulutsang Y."/>
            <person name="Topham K."/>
            <person name="Towey S."/>
            <person name="Tsamla T."/>
            <person name="Tsomo N."/>
            <person name="Vallee D."/>
            <person name="Vassiliev H."/>
            <person name="Venkataraman V."/>
            <person name="Vinson J."/>
            <person name="Vo A."/>
            <person name="Wade C."/>
            <person name="Wang S."/>
            <person name="Wangchuk T."/>
            <person name="Wangdi T."/>
            <person name="Whittaker C."/>
            <person name="Wilkinson J."/>
            <person name="Wu Y."/>
            <person name="Wyman D."/>
            <person name="Yadav S."/>
            <person name="Yang S."/>
            <person name="Yang X."/>
            <person name="Yeager S."/>
            <person name="Yee E."/>
            <person name="Young G."/>
            <person name="Zainoun J."/>
            <person name="Zembeck L."/>
            <person name="Zimmer A."/>
            <person name="Zody M."/>
            <person name="Lander E."/>
        </authorList>
    </citation>
    <scope>NUCLEOTIDE SEQUENCE [LARGE SCALE GENOMIC DNA]</scope>
</reference>
<dbReference type="GO" id="GO:0008203">
    <property type="term" value="P:cholesterol metabolic process"/>
    <property type="evidence" value="ECO:0007669"/>
    <property type="project" value="UniProtKB-KW"/>
</dbReference>
<feature type="transmembrane region" description="Helical" evidence="8">
    <location>
        <begin position="21"/>
        <end position="39"/>
    </location>
</feature>
<comment type="catalytic activity">
    <reaction evidence="6">
        <text>lanosterol + NADPH + H(+) = 24,25-dihydrolanosterol + NADP(+)</text>
        <dbReference type="Rhea" id="RHEA:33919"/>
        <dbReference type="ChEBI" id="CHEBI:15378"/>
        <dbReference type="ChEBI" id="CHEBI:16521"/>
        <dbReference type="ChEBI" id="CHEBI:28113"/>
        <dbReference type="ChEBI" id="CHEBI:57783"/>
        <dbReference type="ChEBI" id="CHEBI:58349"/>
    </reaction>
    <physiologicalReaction direction="left-to-right" evidence="6">
        <dbReference type="Rhea" id="RHEA:33920"/>
    </physiologicalReaction>
</comment>
<dbReference type="OMA" id="LWICPLR"/>
<name>H2ZIN9_CIOSA</name>
<dbReference type="AlphaFoldDB" id="H2ZIN9"/>
<dbReference type="PANTHER" id="PTHR10801">
    <property type="entry name" value="24-DEHYDROCHOLESTEROL REDUCTASE"/>
    <property type="match status" value="1"/>
</dbReference>
<dbReference type="Ensembl" id="ENSCSAVT00000017646.1">
    <property type="protein sequence ID" value="ENSCSAVP00000017455.1"/>
    <property type="gene ID" value="ENSCSAVG00000010281.1"/>
</dbReference>
<dbReference type="InterPro" id="IPR040165">
    <property type="entry name" value="Diminuto-like"/>
</dbReference>
<dbReference type="GO" id="GO:0000246">
    <property type="term" value="F:Delta24(24-1) sterol reductase activity"/>
    <property type="evidence" value="ECO:0007669"/>
    <property type="project" value="TreeGrafter"/>
</dbReference>
<dbReference type="PROSITE" id="PS51387">
    <property type="entry name" value="FAD_PCMH"/>
    <property type="match status" value="1"/>
</dbReference>
<dbReference type="InterPro" id="IPR016166">
    <property type="entry name" value="FAD-bd_PCMH"/>
</dbReference>
<evidence type="ECO:0000256" key="8">
    <source>
        <dbReference type="SAM" id="Phobius"/>
    </source>
</evidence>
<dbReference type="HOGENOM" id="CLU_025883_4_0_1"/>